<evidence type="ECO:0000313" key="5">
    <source>
        <dbReference type="Proteomes" id="UP000270697"/>
    </source>
</evidence>
<feature type="transmembrane region" description="Helical" evidence="1">
    <location>
        <begin position="220"/>
        <end position="239"/>
    </location>
</feature>
<evidence type="ECO:0000256" key="1">
    <source>
        <dbReference type="SAM" id="Phobius"/>
    </source>
</evidence>
<keyword evidence="1" id="KW-0472">Membrane</keyword>
<evidence type="ECO:0000313" key="3">
    <source>
        <dbReference type="EMBL" id="SFN67388.1"/>
    </source>
</evidence>
<dbReference type="PANTHER" id="PTHR35007:SF3">
    <property type="entry name" value="POSSIBLE CONSERVED ALANINE RICH MEMBRANE PROTEIN"/>
    <property type="match status" value="1"/>
</dbReference>
<protein>
    <submittedName>
        <fullName evidence="3">Flp pilus assembly protein TadB</fullName>
    </submittedName>
</protein>
<keyword evidence="1" id="KW-1133">Transmembrane helix</keyword>
<dbReference type="PANTHER" id="PTHR35007">
    <property type="entry name" value="INTEGRAL MEMBRANE PROTEIN-RELATED"/>
    <property type="match status" value="1"/>
</dbReference>
<feature type="transmembrane region" description="Helical" evidence="1">
    <location>
        <begin position="245"/>
        <end position="263"/>
    </location>
</feature>
<gene>
    <name evidence="2" type="ORF">ATL45_4772</name>
    <name evidence="3" type="ORF">SAMN05421805_10646</name>
</gene>
<reference evidence="3 4" key="1">
    <citation type="submission" date="2016-10" db="EMBL/GenBank/DDBJ databases">
        <authorList>
            <person name="de Groot N.N."/>
        </authorList>
    </citation>
    <scope>NUCLEOTIDE SEQUENCE [LARGE SCALE GENOMIC DNA]</scope>
    <source>
        <strain evidence="3 4">CPCC 201259</strain>
    </source>
</reference>
<dbReference type="AlphaFoldDB" id="A0A1I5AY71"/>
<keyword evidence="5" id="KW-1185">Reference proteome</keyword>
<name>A0A1I5AY71_9PSEU</name>
<organism evidence="3 4">
    <name type="scientific">Saccharopolyspora antimicrobica</name>
    <dbReference type="NCBI Taxonomy" id="455193"/>
    <lineage>
        <taxon>Bacteria</taxon>
        <taxon>Bacillati</taxon>
        <taxon>Actinomycetota</taxon>
        <taxon>Actinomycetes</taxon>
        <taxon>Pseudonocardiales</taxon>
        <taxon>Pseudonocardiaceae</taxon>
        <taxon>Saccharopolyspora</taxon>
    </lineage>
</organism>
<proteinExistence type="predicted"/>
<dbReference type="STRING" id="455193.SAMN05421805_10646"/>
<evidence type="ECO:0000313" key="2">
    <source>
        <dbReference type="EMBL" id="RKT86405.1"/>
    </source>
</evidence>
<dbReference type="Proteomes" id="UP000270697">
    <property type="component" value="Unassembled WGS sequence"/>
</dbReference>
<dbReference type="GO" id="GO:0005886">
    <property type="term" value="C:plasma membrane"/>
    <property type="evidence" value="ECO:0007669"/>
    <property type="project" value="UniProtKB-SubCell"/>
</dbReference>
<dbReference type="EMBL" id="RBXX01000002">
    <property type="protein sequence ID" value="RKT86405.1"/>
    <property type="molecule type" value="Genomic_DNA"/>
</dbReference>
<dbReference type="Proteomes" id="UP000199398">
    <property type="component" value="Unassembled WGS sequence"/>
</dbReference>
<feature type="transmembrane region" description="Helical" evidence="1">
    <location>
        <begin position="72"/>
        <end position="89"/>
    </location>
</feature>
<reference evidence="2 5" key="2">
    <citation type="submission" date="2018-10" db="EMBL/GenBank/DDBJ databases">
        <title>Sequencing the genomes of 1000 actinobacteria strains.</title>
        <authorList>
            <person name="Klenk H.-P."/>
        </authorList>
    </citation>
    <scope>NUCLEOTIDE SEQUENCE [LARGE SCALE GENOMIC DNA]</scope>
    <source>
        <strain evidence="2 5">DSM 45119</strain>
    </source>
</reference>
<feature type="transmembrane region" description="Helical" evidence="1">
    <location>
        <begin position="12"/>
        <end position="29"/>
    </location>
</feature>
<keyword evidence="1" id="KW-0812">Transmembrane</keyword>
<sequence length="284" mass="30005">MTGLLTVLCGTTLGAGILLAILAFTPSLVPRRKTAPGRRGRLAVQVVRWWRRALLAGVAAGLVWWATGWPVAGAAAAGAVLGLPVVLAAQRTRQTILVQEALAVWTRRVGDLLASGAGGLHHAVTRSADTAPEPLAAPVQRLAERLHTEPPEEALRGFAAELDDPVADEVVLALLLRLRAGGRGLVEILHGQAAALRARAAATREVEADRAKPRTTVRTLVAITTTMVTGLVGFARDYLAPFDTWTGQGVLLVVASIFAVSLWRMHRLAALPARPRYLAGGQPS</sequence>
<evidence type="ECO:0000313" key="4">
    <source>
        <dbReference type="Proteomes" id="UP000199398"/>
    </source>
</evidence>
<dbReference type="EMBL" id="FOUP01000006">
    <property type="protein sequence ID" value="SFN67388.1"/>
    <property type="molecule type" value="Genomic_DNA"/>
</dbReference>
<accession>A0A1I5AY71</accession>